<evidence type="ECO:0000313" key="3">
    <source>
        <dbReference type="Proteomes" id="UP000249808"/>
    </source>
</evidence>
<dbReference type="Pfam" id="PF16403">
    <property type="entry name" value="Bact_surface_Ig-like"/>
    <property type="match status" value="1"/>
</dbReference>
<keyword evidence="3" id="KW-1185">Reference proteome</keyword>
<sequence length="592" mass="65453">MDILYQFDYNEVDINIIEKGANLMKVSKLYSTSIAAVLLSTTILTGVASANTTTTNTSTGTTTTTPALTAEQTAAKADLDTIIKRAEETVAAYEKDTTMKFDPSYKALLTEVSIAKKVSGNAASKVEEYNKAKTNLDAKLSAVIVVQERRNAEDRLDKSIAEAIVVQKKADTKLKPTQLQTNFTKELSASLDLRKKLAKTADVDAQNEKLKAATKAISEAGTVVKIPLKDAVTVKFTTADGRTSFPLSAGKLVSSGSVSPAKDTDYIEVNTLRDLTNYGLKLPKGFELANPDKPIKEVADFEKVELKQTPGFQFSEALVTFTLKRDGQVIDSAIPNFTVLQETNFENKYSEVMDKLTADQLKDIKTYYLKEGYIVDPSTTKYTFNKDSFYQTAEINFIKKPEAPPAPVVIDGPGMSSFNGYQFKAGQKYTLPVYVELYEQPNSNVQMNNKDFNIQVMSVTRAGSKTKLSVKDNKFTFSKPGSYTVKFAIRGKNGEKLRDYKGKERSYIYVSNTATVVDSAPVISGVKNTTYSKKTFSYTKGIKAYDYVDKKYVKVTYKGKVNPSKKGKYKLYYSATDSKGNTAKKTRYVVVK</sequence>
<dbReference type="InterPro" id="IPR013783">
    <property type="entry name" value="Ig-like_fold"/>
</dbReference>
<accession>A0A327ZNL3</accession>
<comment type="caution">
    <text evidence="2">The sequence shown here is derived from an EMBL/GenBank/DDBJ whole genome shotgun (WGS) entry which is preliminary data.</text>
</comment>
<evidence type="ECO:0000313" key="2">
    <source>
        <dbReference type="EMBL" id="RAK43961.1"/>
    </source>
</evidence>
<feature type="domain" description="Pesticidal crystal protein Cry22Aa Ig-like" evidence="1">
    <location>
        <begin position="540"/>
        <end position="591"/>
    </location>
</feature>
<gene>
    <name evidence="2" type="ORF">BHU61_11480</name>
</gene>
<reference evidence="2 3" key="1">
    <citation type="journal article" date="2018" name="Front. Microbiol.">
        <title>Description and Comparative Genomics of Macrococcus caseolyticus subsp. hominis subsp. nov., Macrococcus goetzii sp. nov., Macrococcus epidermidis sp. nov., and Macrococcus bohemicus sp. nov., Novel Macrococci From Human Clinical Material With Virulence Potential and Suspected Uptake of Foreign DNA by Natural Transformation.</title>
        <authorList>
            <person name="Maslanova I."/>
            <person name="Wertheimer Z."/>
            <person name="Sedlacek I."/>
            <person name="Svec P."/>
            <person name="Indrakova A."/>
            <person name="Kovarovic V."/>
            <person name="Schumann P."/>
            <person name="Sproer C."/>
            <person name="Kralova S."/>
            <person name="Sedo O."/>
            <person name="Kristofova L."/>
            <person name="Vrbovska V."/>
            <person name="Fuzik T."/>
            <person name="Petras P."/>
            <person name="Zdrahal Z."/>
            <person name="Ruzickova V."/>
            <person name="Doskar J."/>
            <person name="Pantucek R."/>
        </authorList>
    </citation>
    <scope>NUCLEOTIDE SEQUENCE [LARGE SCALE GENOMIC DNA]</scope>
    <source>
        <strain evidence="2 3">01/688</strain>
    </source>
</reference>
<organism evidence="2 3">
    <name type="scientific">Macrococcus epidermidis</name>
    <dbReference type="NCBI Taxonomy" id="1902580"/>
    <lineage>
        <taxon>Bacteria</taxon>
        <taxon>Bacillati</taxon>
        <taxon>Bacillota</taxon>
        <taxon>Bacilli</taxon>
        <taxon>Bacillales</taxon>
        <taxon>Staphylococcaceae</taxon>
        <taxon>Macrococcus</taxon>
    </lineage>
</organism>
<proteinExistence type="predicted"/>
<dbReference type="AlphaFoldDB" id="A0A327ZNL3"/>
<name>A0A327ZNL3_9STAP</name>
<dbReference type="Proteomes" id="UP000249808">
    <property type="component" value="Unassembled WGS sequence"/>
</dbReference>
<dbReference type="EMBL" id="PZJH01000007">
    <property type="protein sequence ID" value="RAK43961.1"/>
    <property type="molecule type" value="Genomic_DNA"/>
</dbReference>
<dbReference type="InterPro" id="IPR032179">
    <property type="entry name" value="Cry22Aa_Ig-like"/>
</dbReference>
<dbReference type="Gene3D" id="2.60.40.10">
    <property type="entry name" value="Immunoglobulins"/>
    <property type="match status" value="1"/>
</dbReference>
<protein>
    <recommendedName>
        <fullName evidence="1">Pesticidal crystal protein Cry22Aa Ig-like domain-containing protein</fullName>
    </recommendedName>
</protein>
<evidence type="ECO:0000259" key="1">
    <source>
        <dbReference type="Pfam" id="PF16403"/>
    </source>
</evidence>